<gene>
    <name evidence="3" type="ORF">EV186_1011911</name>
</gene>
<keyword evidence="1" id="KW-1133">Transmembrane helix</keyword>
<sequence length="436" mass="47086">MTDTLSLVRVLLRLAVVVALLGLTPVPAAAEPAPPKFDVGAAIAALGHQPIYVAPGSVARIDLDAVRGTMGPASRLLVMPWRSKEMSGDQFYKDIYTPLDDWATKNHLELTYVEGIQVSNGAVTTGPTSLADLREQTAYHEVTGPVLGSMAWFKNHNAPIPYPPYQVMAPTAAQLDALTAKLRANPIYNAPGVDDPLVQFTPDLFATARKAVGHDLRVAALPLLTPGEPFVDYAPALAKRFPGSVVMVGQGDWLEVKGPNQALLTSARDYAYGRYQYSSFTDGMVMADRMSTVAGRYFELTQRKPFGRPQPASQPKPVPYDVRRTISNAAPWALLGAAIVLTGSGLVFRRLRTARADAEEKTAMRRERARTFARIGDLDAKLLAVEDAGGRVDPAVAERQSTAHTLYGQALTAAAMREVGKVADEGLHMLVETADR</sequence>
<accession>A0A4R6SRK9</accession>
<keyword evidence="1" id="KW-0472">Membrane</keyword>
<evidence type="ECO:0000313" key="3">
    <source>
        <dbReference type="EMBL" id="TDQ05933.1"/>
    </source>
</evidence>
<keyword evidence="4" id="KW-1185">Reference proteome</keyword>
<evidence type="ECO:0000256" key="1">
    <source>
        <dbReference type="SAM" id="Phobius"/>
    </source>
</evidence>
<dbReference type="Proteomes" id="UP000295444">
    <property type="component" value="Unassembled WGS sequence"/>
</dbReference>
<keyword evidence="1" id="KW-0812">Transmembrane</keyword>
<evidence type="ECO:0000256" key="2">
    <source>
        <dbReference type="SAM" id="SignalP"/>
    </source>
</evidence>
<keyword evidence="2" id="KW-0732">Signal</keyword>
<reference evidence="3 4" key="1">
    <citation type="submission" date="2019-03" db="EMBL/GenBank/DDBJ databases">
        <title>Genomic Encyclopedia of Type Strains, Phase IV (KMG-IV): sequencing the most valuable type-strain genomes for metagenomic binning, comparative biology and taxonomic classification.</title>
        <authorList>
            <person name="Goeker M."/>
        </authorList>
    </citation>
    <scope>NUCLEOTIDE SEQUENCE [LARGE SCALE GENOMIC DNA]</scope>
    <source>
        <strain evidence="3 4">DSM 45361</strain>
    </source>
</reference>
<protein>
    <recommendedName>
        <fullName evidence="5">DUF4350 domain-containing protein</fullName>
    </recommendedName>
</protein>
<feature type="chain" id="PRO_5020467386" description="DUF4350 domain-containing protein" evidence="2">
    <location>
        <begin position="31"/>
        <end position="436"/>
    </location>
</feature>
<feature type="transmembrane region" description="Helical" evidence="1">
    <location>
        <begin position="329"/>
        <end position="348"/>
    </location>
</feature>
<dbReference type="EMBL" id="SNXZ01000001">
    <property type="protein sequence ID" value="TDQ05933.1"/>
    <property type="molecule type" value="Genomic_DNA"/>
</dbReference>
<dbReference type="AlphaFoldDB" id="A0A4R6SRK9"/>
<evidence type="ECO:0008006" key="5">
    <source>
        <dbReference type="Google" id="ProtNLM"/>
    </source>
</evidence>
<evidence type="ECO:0000313" key="4">
    <source>
        <dbReference type="Proteomes" id="UP000295444"/>
    </source>
</evidence>
<organism evidence="3 4">
    <name type="scientific">Labedaea rhizosphaerae</name>
    <dbReference type="NCBI Taxonomy" id="598644"/>
    <lineage>
        <taxon>Bacteria</taxon>
        <taxon>Bacillati</taxon>
        <taxon>Actinomycetota</taxon>
        <taxon>Actinomycetes</taxon>
        <taxon>Pseudonocardiales</taxon>
        <taxon>Pseudonocardiaceae</taxon>
        <taxon>Labedaea</taxon>
    </lineage>
</organism>
<comment type="caution">
    <text evidence="3">The sequence shown here is derived from an EMBL/GenBank/DDBJ whole genome shotgun (WGS) entry which is preliminary data.</text>
</comment>
<proteinExistence type="predicted"/>
<feature type="signal peptide" evidence="2">
    <location>
        <begin position="1"/>
        <end position="30"/>
    </location>
</feature>
<name>A0A4R6SRK9_LABRH</name>